<organism evidence="1 2">
    <name type="scientific">Nephila pilipes</name>
    <name type="common">Giant wood spider</name>
    <name type="synonym">Nephila maculata</name>
    <dbReference type="NCBI Taxonomy" id="299642"/>
    <lineage>
        <taxon>Eukaryota</taxon>
        <taxon>Metazoa</taxon>
        <taxon>Ecdysozoa</taxon>
        <taxon>Arthropoda</taxon>
        <taxon>Chelicerata</taxon>
        <taxon>Arachnida</taxon>
        <taxon>Araneae</taxon>
        <taxon>Araneomorphae</taxon>
        <taxon>Entelegynae</taxon>
        <taxon>Araneoidea</taxon>
        <taxon>Nephilidae</taxon>
        <taxon>Nephila</taxon>
    </lineage>
</organism>
<comment type="caution">
    <text evidence="1">The sequence shown here is derived from an EMBL/GenBank/DDBJ whole genome shotgun (WGS) entry which is preliminary data.</text>
</comment>
<proteinExistence type="predicted"/>
<keyword evidence="2" id="KW-1185">Reference proteome</keyword>
<dbReference type="EMBL" id="BMAW01126631">
    <property type="protein sequence ID" value="GFU17652.1"/>
    <property type="molecule type" value="Genomic_DNA"/>
</dbReference>
<dbReference type="AlphaFoldDB" id="A0A8X6QC93"/>
<gene>
    <name evidence="1" type="ORF">NPIL_352111</name>
</gene>
<evidence type="ECO:0000313" key="2">
    <source>
        <dbReference type="Proteomes" id="UP000887013"/>
    </source>
</evidence>
<name>A0A8X6QC93_NEPPI</name>
<sequence length="102" mass="11762">MDTLFPSASKITEALTLEHLLANEVRGYLIFACDPVTPKEFECSLMVSLVFETYTVIISHGLKRNRLTSALLDVLRLPERKLSCSFYDFYCYSFVVKECFVY</sequence>
<dbReference type="Proteomes" id="UP000887013">
    <property type="component" value="Unassembled WGS sequence"/>
</dbReference>
<protein>
    <submittedName>
        <fullName evidence="1">Uncharacterized protein</fullName>
    </submittedName>
</protein>
<accession>A0A8X6QC93</accession>
<evidence type="ECO:0000313" key="1">
    <source>
        <dbReference type="EMBL" id="GFU17652.1"/>
    </source>
</evidence>
<reference evidence="1" key="1">
    <citation type="submission" date="2020-08" db="EMBL/GenBank/DDBJ databases">
        <title>Multicomponent nature underlies the extraordinary mechanical properties of spider dragline silk.</title>
        <authorList>
            <person name="Kono N."/>
            <person name="Nakamura H."/>
            <person name="Mori M."/>
            <person name="Yoshida Y."/>
            <person name="Ohtoshi R."/>
            <person name="Malay A.D."/>
            <person name="Moran D.A.P."/>
            <person name="Tomita M."/>
            <person name="Numata K."/>
            <person name="Arakawa K."/>
        </authorList>
    </citation>
    <scope>NUCLEOTIDE SEQUENCE</scope>
</reference>